<keyword evidence="6 9" id="KW-0904">Protein phosphatase</keyword>
<reference evidence="15" key="1">
    <citation type="journal article" date="2023" name="G3 (Bethesda)">
        <title>Whole genome assemblies of Zophobas morio and Tenebrio molitor.</title>
        <authorList>
            <person name="Kaur S."/>
            <person name="Stinson S.A."/>
            <person name="diCenzo G.C."/>
        </authorList>
    </citation>
    <scope>NUCLEOTIDE SEQUENCE</scope>
    <source>
        <strain evidence="15">QUZm001</strain>
    </source>
</reference>
<feature type="region of interest" description="Disordered" evidence="11">
    <location>
        <begin position="178"/>
        <end position="207"/>
    </location>
</feature>
<feature type="region of interest" description="Disordered" evidence="11">
    <location>
        <begin position="419"/>
        <end position="438"/>
    </location>
</feature>
<comment type="subcellular location">
    <subcellularLocation>
        <location evidence="2">Cytoplasm</location>
    </subcellularLocation>
    <subcellularLocation>
        <location evidence="1">Nucleus</location>
    </subcellularLocation>
</comment>
<dbReference type="PIRSF" id="PIRSF000939">
    <property type="entry name" value="MAPK_Ptase"/>
    <property type="match status" value="1"/>
</dbReference>
<accession>A0AA38HV58</accession>
<dbReference type="Gene3D" id="3.40.250.10">
    <property type="entry name" value="Rhodanese-like domain"/>
    <property type="match status" value="1"/>
</dbReference>
<dbReference type="InterPro" id="IPR008343">
    <property type="entry name" value="MKP"/>
</dbReference>
<dbReference type="PRINTS" id="PR01908">
    <property type="entry name" value="ADSPHPHTASE"/>
</dbReference>
<evidence type="ECO:0000256" key="4">
    <source>
        <dbReference type="ARBA" id="ARBA00022490"/>
    </source>
</evidence>
<feature type="active site" description="Phosphocysteine intermediate" evidence="10">
    <location>
        <position position="303"/>
    </location>
</feature>
<dbReference type="InterPro" id="IPR001763">
    <property type="entry name" value="Rhodanese-like_dom"/>
</dbReference>
<comment type="similarity">
    <text evidence="3 9">Belongs to the protein-tyrosine phosphatase family. Non-receptor class dual specificity subfamily.</text>
</comment>
<feature type="domain" description="Tyrosine specific protein phosphatases" evidence="13">
    <location>
        <begin position="280"/>
        <end position="340"/>
    </location>
</feature>
<dbReference type="CDD" id="cd14566">
    <property type="entry name" value="DSP_MKP_classII"/>
    <property type="match status" value="1"/>
</dbReference>
<dbReference type="GO" id="GO:0005829">
    <property type="term" value="C:cytosol"/>
    <property type="evidence" value="ECO:0007669"/>
    <property type="project" value="TreeGrafter"/>
</dbReference>
<keyword evidence="7" id="KW-0539">Nucleus</keyword>
<keyword evidence="5 9" id="KW-0378">Hydrolase</keyword>
<dbReference type="GO" id="GO:0033550">
    <property type="term" value="F:MAP kinase tyrosine phosphatase activity"/>
    <property type="evidence" value="ECO:0007669"/>
    <property type="project" value="TreeGrafter"/>
</dbReference>
<dbReference type="FunFam" id="3.40.250.10:FF:000054">
    <property type="entry name" value="Dual specificity phosphatase 9"/>
    <property type="match status" value="1"/>
</dbReference>
<dbReference type="Pfam" id="PF00782">
    <property type="entry name" value="DSPc"/>
    <property type="match status" value="1"/>
</dbReference>
<feature type="domain" description="Tyrosine-protein phosphatase" evidence="12">
    <location>
        <begin position="216"/>
        <end position="359"/>
    </location>
</feature>
<name>A0AA38HV58_9CUCU</name>
<evidence type="ECO:0000313" key="15">
    <source>
        <dbReference type="EMBL" id="KAJ3643631.1"/>
    </source>
</evidence>
<keyword evidence="4" id="KW-0963">Cytoplasm</keyword>
<dbReference type="PRINTS" id="PR01764">
    <property type="entry name" value="MAPKPHPHTASE"/>
</dbReference>
<dbReference type="InterPro" id="IPR000340">
    <property type="entry name" value="Dual-sp_phosphatase_cat-dom"/>
</dbReference>
<gene>
    <name evidence="15" type="ORF">Zmor_026331</name>
</gene>
<evidence type="ECO:0000313" key="16">
    <source>
        <dbReference type="Proteomes" id="UP001168821"/>
    </source>
</evidence>
<dbReference type="PANTHER" id="PTHR10159">
    <property type="entry name" value="DUAL SPECIFICITY PROTEIN PHOSPHATASE"/>
    <property type="match status" value="1"/>
</dbReference>
<dbReference type="SMART" id="SM00450">
    <property type="entry name" value="RHOD"/>
    <property type="match status" value="1"/>
</dbReference>
<comment type="catalytic activity">
    <reaction evidence="9">
        <text>O-phospho-L-threonyl-[protein] + H2O = L-threonyl-[protein] + phosphate</text>
        <dbReference type="Rhea" id="RHEA:47004"/>
        <dbReference type="Rhea" id="RHEA-COMP:11060"/>
        <dbReference type="Rhea" id="RHEA-COMP:11605"/>
        <dbReference type="ChEBI" id="CHEBI:15377"/>
        <dbReference type="ChEBI" id="CHEBI:30013"/>
        <dbReference type="ChEBI" id="CHEBI:43474"/>
        <dbReference type="ChEBI" id="CHEBI:61977"/>
        <dbReference type="EC" id="3.1.3.16"/>
    </reaction>
</comment>
<dbReference type="SUPFAM" id="SSF52821">
    <property type="entry name" value="Rhodanese/Cell cycle control phosphatase"/>
    <property type="match status" value="1"/>
</dbReference>
<dbReference type="PROSITE" id="PS50056">
    <property type="entry name" value="TYR_PHOSPHATASE_2"/>
    <property type="match status" value="1"/>
</dbReference>
<evidence type="ECO:0000259" key="14">
    <source>
        <dbReference type="PROSITE" id="PS50206"/>
    </source>
</evidence>
<comment type="caution">
    <text evidence="15">The sequence shown here is derived from an EMBL/GenBank/DDBJ whole genome shotgun (WGS) entry which is preliminary data.</text>
</comment>
<dbReference type="GO" id="GO:0043409">
    <property type="term" value="P:negative regulation of MAPK cascade"/>
    <property type="evidence" value="ECO:0007669"/>
    <property type="project" value="TreeGrafter"/>
</dbReference>
<dbReference type="PROSITE" id="PS50206">
    <property type="entry name" value="RHODANESE_3"/>
    <property type="match status" value="1"/>
</dbReference>
<dbReference type="SMART" id="SM00195">
    <property type="entry name" value="DSPc"/>
    <property type="match status" value="1"/>
</dbReference>
<dbReference type="Pfam" id="PF00581">
    <property type="entry name" value="Rhodanese"/>
    <property type="match status" value="1"/>
</dbReference>
<evidence type="ECO:0000256" key="6">
    <source>
        <dbReference type="ARBA" id="ARBA00022912"/>
    </source>
</evidence>
<dbReference type="GO" id="GO:0008330">
    <property type="term" value="F:protein tyrosine/threonine phosphatase activity"/>
    <property type="evidence" value="ECO:0007669"/>
    <property type="project" value="TreeGrafter"/>
</dbReference>
<keyword evidence="16" id="KW-1185">Reference proteome</keyword>
<evidence type="ECO:0000256" key="7">
    <source>
        <dbReference type="ARBA" id="ARBA00023242"/>
    </source>
</evidence>
<evidence type="ECO:0000256" key="2">
    <source>
        <dbReference type="ARBA" id="ARBA00004496"/>
    </source>
</evidence>
<dbReference type="GO" id="GO:0004722">
    <property type="term" value="F:protein serine/threonine phosphatase activity"/>
    <property type="evidence" value="ECO:0007669"/>
    <property type="project" value="UniProtKB-EC"/>
</dbReference>
<evidence type="ECO:0000256" key="8">
    <source>
        <dbReference type="ARBA" id="ARBA00051722"/>
    </source>
</evidence>
<protein>
    <recommendedName>
        <fullName evidence="9">Dual specificity protein phosphatase</fullName>
        <ecNumber evidence="9">3.1.3.16</ecNumber>
        <ecNumber evidence="9">3.1.3.48</ecNumber>
    </recommendedName>
</protein>
<organism evidence="15 16">
    <name type="scientific">Zophobas morio</name>
    <dbReference type="NCBI Taxonomy" id="2755281"/>
    <lineage>
        <taxon>Eukaryota</taxon>
        <taxon>Metazoa</taxon>
        <taxon>Ecdysozoa</taxon>
        <taxon>Arthropoda</taxon>
        <taxon>Hexapoda</taxon>
        <taxon>Insecta</taxon>
        <taxon>Pterygota</taxon>
        <taxon>Neoptera</taxon>
        <taxon>Endopterygota</taxon>
        <taxon>Coleoptera</taxon>
        <taxon>Polyphaga</taxon>
        <taxon>Cucujiformia</taxon>
        <taxon>Tenebrionidae</taxon>
        <taxon>Zophobas</taxon>
    </lineage>
</organism>
<dbReference type="EMBL" id="JALNTZ010000008">
    <property type="protein sequence ID" value="KAJ3643631.1"/>
    <property type="molecule type" value="Genomic_DNA"/>
</dbReference>
<dbReference type="CDD" id="cd01446">
    <property type="entry name" value="DSP_MapKP"/>
    <property type="match status" value="1"/>
</dbReference>
<dbReference type="AlphaFoldDB" id="A0AA38HV58"/>
<dbReference type="SMART" id="SM00404">
    <property type="entry name" value="PTPc_motif"/>
    <property type="match status" value="1"/>
</dbReference>
<evidence type="ECO:0000259" key="12">
    <source>
        <dbReference type="PROSITE" id="PS50054"/>
    </source>
</evidence>
<dbReference type="InterPro" id="IPR000387">
    <property type="entry name" value="Tyr_Pase_dom"/>
</dbReference>
<evidence type="ECO:0000256" key="11">
    <source>
        <dbReference type="SAM" id="MobiDB-lite"/>
    </source>
</evidence>
<dbReference type="InterPro" id="IPR003595">
    <property type="entry name" value="Tyr_Pase_cat"/>
</dbReference>
<evidence type="ECO:0000259" key="13">
    <source>
        <dbReference type="PROSITE" id="PS50056"/>
    </source>
</evidence>
<evidence type="ECO:0000256" key="5">
    <source>
        <dbReference type="ARBA" id="ARBA00022801"/>
    </source>
</evidence>
<feature type="domain" description="Rhodanese" evidence="14">
    <location>
        <begin position="24"/>
        <end position="140"/>
    </location>
</feature>
<proteinExistence type="inferred from homology"/>
<dbReference type="Gene3D" id="3.90.190.10">
    <property type="entry name" value="Protein tyrosine phosphatase superfamily"/>
    <property type="match status" value="1"/>
</dbReference>
<dbReference type="PROSITE" id="PS50054">
    <property type="entry name" value="TYR_PHOSPHATASE_DUAL"/>
    <property type="match status" value="1"/>
</dbReference>
<evidence type="ECO:0000256" key="9">
    <source>
        <dbReference type="PIRNR" id="PIRNR000939"/>
    </source>
</evidence>
<evidence type="ECO:0000256" key="10">
    <source>
        <dbReference type="PIRSR" id="PIRSR000939-1"/>
    </source>
</evidence>
<dbReference type="InterPro" id="IPR029021">
    <property type="entry name" value="Prot-tyrosine_phosphatase-like"/>
</dbReference>
<evidence type="ECO:0000256" key="3">
    <source>
        <dbReference type="ARBA" id="ARBA00008601"/>
    </source>
</evidence>
<sequence length="438" mass="48988">MPTTPECDYDIVSNEGLLSLLRNESKKIVILDCRSSIEYGECHIREAVNFSIPSIMLRRLAAGKIDLASTIKCRELKQKICSTYKENLFVLYNDLSGVQQHQADSVLNVLLRRLTQDGCRVVCLKDGFPTFRNSYPEWCDSCSELLDNSGGTLPSAAGPDPLPLMGLRSLRISAPPLHRPHRSCDSLSSTANSSTDSSDTDDRCDSSLGLEEDREFPVEILPHLFLGNAANSEDSQSLERHGIQYILNVTPDLPNVFEDCGNYKYMQIPITDHWSQNLASHFPKAIEFIDEARSNQKGILVHCLAGISRSVTITVAYLMYKCSLNLNDAFNVVRARKSNIAPNFHFMEQLYNFERELKLNVSSQSPVALMEKIEQEQKSRSSGKPEQTRPRGACPNCGLTENCKCRQHMDFLSPLAQIGVSPDSGIEFDRWASSTPNE</sequence>
<dbReference type="EC" id="3.1.3.48" evidence="9"/>
<dbReference type="Proteomes" id="UP001168821">
    <property type="component" value="Unassembled WGS sequence"/>
</dbReference>
<dbReference type="EC" id="3.1.3.16" evidence="9"/>
<dbReference type="GO" id="GO:0017017">
    <property type="term" value="F:MAP kinase tyrosine/serine/threonine phosphatase activity"/>
    <property type="evidence" value="ECO:0007669"/>
    <property type="project" value="InterPro"/>
</dbReference>
<dbReference type="FunFam" id="3.90.190.10:FF:000011">
    <property type="entry name" value="Dual specificity phosphatase 6"/>
    <property type="match status" value="1"/>
</dbReference>
<dbReference type="InterPro" id="IPR036873">
    <property type="entry name" value="Rhodanese-like_dom_sf"/>
</dbReference>
<dbReference type="PANTHER" id="PTHR10159:SF519">
    <property type="entry name" value="DUAL SPECIFICITY PROTEIN PHOSPHATASE MPK3"/>
    <property type="match status" value="1"/>
</dbReference>
<evidence type="ECO:0000256" key="1">
    <source>
        <dbReference type="ARBA" id="ARBA00004123"/>
    </source>
</evidence>
<dbReference type="InterPro" id="IPR020422">
    <property type="entry name" value="TYR_PHOSPHATASE_DUAL_dom"/>
</dbReference>
<feature type="compositionally biased region" description="Low complexity" evidence="11">
    <location>
        <begin position="185"/>
        <end position="197"/>
    </location>
</feature>
<dbReference type="SUPFAM" id="SSF52799">
    <property type="entry name" value="(Phosphotyrosine protein) phosphatases II"/>
    <property type="match status" value="1"/>
</dbReference>
<comment type="catalytic activity">
    <reaction evidence="8 9">
        <text>O-phospho-L-tyrosyl-[protein] + H2O = L-tyrosyl-[protein] + phosphate</text>
        <dbReference type="Rhea" id="RHEA:10684"/>
        <dbReference type="Rhea" id="RHEA-COMP:10136"/>
        <dbReference type="Rhea" id="RHEA-COMP:20101"/>
        <dbReference type="ChEBI" id="CHEBI:15377"/>
        <dbReference type="ChEBI" id="CHEBI:43474"/>
        <dbReference type="ChEBI" id="CHEBI:46858"/>
        <dbReference type="ChEBI" id="CHEBI:61978"/>
        <dbReference type="EC" id="3.1.3.48"/>
    </reaction>
</comment>
<dbReference type="GO" id="GO:0005634">
    <property type="term" value="C:nucleus"/>
    <property type="evidence" value="ECO:0007669"/>
    <property type="project" value="UniProtKB-SubCell"/>
</dbReference>